<evidence type="ECO:0000313" key="11">
    <source>
        <dbReference type="Proteomes" id="UP000076268"/>
    </source>
</evidence>
<evidence type="ECO:0000256" key="6">
    <source>
        <dbReference type="ARBA" id="ARBA00035292"/>
    </source>
</evidence>
<dbReference type="Pfam" id="PF03948">
    <property type="entry name" value="Ribosomal_L9_C"/>
    <property type="match status" value="1"/>
</dbReference>
<dbReference type="InterPro" id="IPR009027">
    <property type="entry name" value="Ribosomal_bL9/RNase_H1_N"/>
</dbReference>
<feature type="domain" description="Large ribosomal subunit protein bL9 C-terminal" evidence="9">
    <location>
        <begin position="64"/>
        <end position="146"/>
    </location>
</feature>
<dbReference type="STRING" id="1794912.AXX12_11220"/>
<evidence type="ECO:0000256" key="4">
    <source>
        <dbReference type="ARBA" id="ARBA00022980"/>
    </source>
</evidence>
<accession>A0A154BPE4</accession>
<evidence type="ECO:0000256" key="2">
    <source>
        <dbReference type="ARBA" id="ARBA00022730"/>
    </source>
</evidence>
<feature type="domain" description="Ribosomal protein L9" evidence="8">
    <location>
        <begin position="1"/>
        <end position="47"/>
    </location>
</feature>
<dbReference type="SUPFAM" id="SSF55653">
    <property type="entry name" value="Ribosomal protein L9 C-domain"/>
    <property type="match status" value="1"/>
</dbReference>
<dbReference type="InterPro" id="IPR000244">
    <property type="entry name" value="Ribosomal_bL9"/>
</dbReference>
<comment type="function">
    <text evidence="7">Binds to the 23S rRNA.</text>
</comment>
<dbReference type="InterPro" id="IPR036935">
    <property type="entry name" value="Ribosomal_bL9_N_sf"/>
</dbReference>
<keyword evidence="5 7" id="KW-0687">Ribonucleoprotein</keyword>
<dbReference type="InterPro" id="IPR036791">
    <property type="entry name" value="Ribosomal_bL9_C_sf"/>
</dbReference>
<proteinExistence type="inferred from homology"/>
<dbReference type="GO" id="GO:0003735">
    <property type="term" value="F:structural constituent of ribosome"/>
    <property type="evidence" value="ECO:0007669"/>
    <property type="project" value="InterPro"/>
</dbReference>
<dbReference type="Pfam" id="PF01281">
    <property type="entry name" value="Ribosomal_L9_N"/>
    <property type="match status" value="1"/>
</dbReference>
<dbReference type="Gene3D" id="3.40.5.10">
    <property type="entry name" value="Ribosomal protein L9, N-terminal domain"/>
    <property type="match status" value="1"/>
</dbReference>
<dbReference type="AlphaFoldDB" id="A0A154BPE4"/>
<keyword evidence="3 7" id="KW-0694">RNA-binding</keyword>
<dbReference type="Gene3D" id="3.10.430.100">
    <property type="entry name" value="Ribosomal protein L9, C-terminal domain"/>
    <property type="match status" value="1"/>
</dbReference>
<dbReference type="GO" id="GO:0006412">
    <property type="term" value="P:translation"/>
    <property type="evidence" value="ECO:0007669"/>
    <property type="project" value="UniProtKB-UniRule"/>
</dbReference>
<dbReference type="Proteomes" id="UP000076268">
    <property type="component" value="Unassembled WGS sequence"/>
</dbReference>
<comment type="similarity">
    <text evidence="1 7">Belongs to the bacterial ribosomal protein bL9 family.</text>
</comment>
<dbReference type="GO" id="GO:1990904">
    <property type="term" value="C:ribonucleoprotein complex"/>
    <property type="evidence" value="ECO:0007669"/>
    <property type="project" value="UniProtKB-KW"/>
</dbReference>
<dbReference type="OrthoDB" id="9788336at2"/>
<reference evidence="10 11" key="1">
    <citation type="submission" date="2016-02" db="EMBL/GenBank/DDBJ databases">
        <title>Anaerosporomusa subterraneum gen. nov., sp. nov., a spore-forming obligate anaerobe isolated from saprolite.</title>
        <authorList>
            <person name="Choi J.K."/>
            <person name="Shah M."/>
            <person name="Yee N."/>
        </authorList>
    </citation>
    <scope>NUCLEOTIDE SEQUENCE [LARGE SCALE GENOMIC DNA]</scope>
    <source>
        <strain evidence="10 11">RU4</strain>
    </source>
</reference>
<sequence>MKLILQQEVKGLGKKDAIVEVSEGYARNFLLPKKLALPATDSTVKQIKDQQAAQARREQQAMDEARMLASQLSKVSVTIGVKTGEGGKLFGSVTGKDVADAIERQHGLTIDKRKVELKDSVKSIGTYNATVRIHPDVSAQVSVNVVGE</sequence>
<evidence type="ECO:0000256" key="7">
    <source>
        <dbReference type="HAMAP-Rule" id="MF_00503"/>
    </source>
</evidence>
<dbReference type="InterPro" id="IPR020594">
    <property type="entry name" value="Ribosomal_bL9_bac/chp"/>
</dbReference>
<dbReference type="HAMAP" id="MF_00503">
    <property type="entry name" value="Ribosomal_bL9"/>
    <property type="match status" value="1"/>
</dbReference>
<keyword evidence="4 7" id="KW-0689">Ribosomal protein</keyword>
<dbReference type="InterPro" id="IPR020070">
    <property type="entry name" value="Ribosomal_bL9_N"/>
</dbReference>
<protein>
    <recommendedName>
        <fullName evidence="6 7">Large ribosomal subunit protein bL9</fullName>
    </recommendedName>
</protein>
<dbReference type="PANTHER" id="PTHR21368">
    <property type="entry name" value="50S RIBOSOMAL PROTEIN L9"/>
    <property type="match status" value="1"/>
</dbReference>
<dbReference type="FunFam" id="3.10.430.100:FF:000006">
    <property type="entry name" value="50S ribosomal protein L9"/>
    <property type="match status" value="1"/>
</dbReference>
<dbReference type="GO" id="GO:0005840">
    <property type="term" value="C:ribosome"/>
    <property type="evidence" value="ECO:0007669"/>
    <property type="project" value="UniProtKB-KW"/>
</dbReference>
<evidence type="ECO:0000259" key="8">
    <source>
        <dbReference type="Pfam" id="PF01281"/>
    </source>
</evidence>
<comment type="caution">
    <text evidence="10">The sequence shown here is derived from an EMBL/GenBank/DDBJ whole genome shotgun (WGS) entry which is preliminary data.</text>
</comment>
<keyword evidence="2 7" id="KW-0699">rRNA-binding</keyword>
<keyword evidence="11" id="KW-1185">Reference proteome</keyword>
<gene>
    <name evidence="7" type="primary">rplI</name>
    <name evidence="10" type="ORF">AXX12_11220</name>
</gene>
<evidence type="ECO:0000259" key="9">
    <source>
        <dbReference type="Pfam" id="PF03948"/>
    </source>
</evidence>
<dbReference type="NCBIfam" id="TIGR00158">
    <property type="entry name" value="L9"/>
    <property type="match status" value="1"/>
</dbReference>
<dbReference type="SUPFAM" id="SSF55658">
    <property type="entry name" value="L9 N-domain-like"/>
    <property type="match status" value="1"/>
</dbReference>
<dbReference type="InterPro" id="IPR020069">
    <property type="entry name" value="Ribosomal_bL9_C"/>
</dbReference>
<organism evidence="10 11">
    <name type="scientific">Anaerosporomusa subterranea</name>
    <dbReference type="NCBI Taxonomy" id="1794912"/>
    <lineage>
        <taxon>Bacteria</taxon>
        <taxon>Bacillati</taxon>
        <taxon>Bacillota</taxon>
        <taxon>Negativicutes</taxon>
        <taxon>Acetonemataceae</taxon>
        <taxon>Anaerosporomusa</taxon>
    </lineage>
</organism>
<evidence type="ECO:0000256" key="3">
    <source>
        <dbReference type="ARBA" id="ARBA00022884"/>
    </source>
</evidence>
<dbReference type="RefSeq" id="WP_066243528.1">
    <property type="nucleotide sequence ID" value="NZ_LSGP01000020.1"/>
</dbReference>
<evidence type="ECO:0000313" key="10">
    <source>
        <dbReference type="EMBL" id="KYZ75769.1"/>
    </source>
</evidence>
<dbReference type="GO" id="GO:0019843">
    <property type="term" value="F:rRNA binding"/>
    <property type="evidence" value="ECO:0007669"/>
    <property type="project" value="UniProtKB-UniRule"/>
</dbReference>
<name>A0A154BPE4_ANASB</name>
<evidence type="ECO:0000256" key="5">
    <source>
        <dbReference type="ARBA" id="ARBA00023274"/>
    </source>
</evidence>
<dbReference type="EMBL" id="LSGP01000020">
    <property type="protein sequence ID" value="KYZ75769.1"/>
    <property type="molecule type" value="Genomic_DNA"/>
</dbReference>
<evidence type="ECO:0000256" key="1">
    <source>
        <dbReference type="ARBA" id="ARBA00010605"/>
    </source>
</evidence>